<accession>A0A1V6P1Z9</accession>
<evidence type="ECO:0000313" key="4">
    <source>
        <dbReference type="EMBL" id="OQD70970.1"/>
    </source>
</evidence>
<dbReference type="EMBL" id="MDYM01000001">
    <property type="protein sequence ID" value="OQD70970.1"/>
    <property type="molecule type" value="Genomic_DNA"/>
</dbReference>
<name>A0A1V6P1Z9_PENPO</name>
<evidence type="ECO:0000313" key="5">
    <source>
        <dbReference type="Proteomes" id="UP000191408"/>
    </source>
</evidence>
<dbReference type="Gene3D" id="1.10.1200.10">
    <property type="entry name" value="ACP-like"/>
    <property type="match status" value="1"/>
</dbReference>
<dbReference type="PROSITE" id="PS50075">
    <property type="entry name" value="CARRIER"/>
    <property type="match status" value="1"/>
</dbReference>
<keyword evidence="5" id="KW-1185">Reference proteome</keyword>
<dbReference type="GO" id="GO:0031177">
    <property type="term" value="F:phosphopantetheine binding"/>
    <property type="evidence" value="ECO:0007669"/>
    <property type="project" value="InterPro"/>
</dbReference>
<comment type="caution">
    <text evidence="4">The sequence shown here is derived from an EMBL/GenBank/DDBJ whole genome shotgun (WGS) entry which is preliminary data.</text>
</comment>
<keyword evidence="1" id="KW-0596">Phosphopantetheine</keyword>
<dbReference type="Proteomes" id="UP000191408">
    <property type="component" value="Unassembled WGS sequence"/>
</dbReference>
<dbReference type="GO" id="GO:0044550">
    <property type="term" value="P:secondary metabolite biosynthetic process"/>
    <property type="evidence" value="ECO:0007669"/>
    <property type="project" value="UniProtKB-ARBA"/>
</dbReference>
<dbReference type="InterPro" id="IPR036736">
    <property type="entry name" value="ACP-like_sf"/>
</dbReference>
<dbReference type="Pfam" id="PF23297">
    <property type="entry name" value="ACP_SdgA_C"/>
    <property type="match status" value="1"/>
</dbReference>
<feature type="domain" description="Carrier" evidence="3">
    <location>
        <begin position="172"/>
        <end position="249"/>
    </location>
</feature>
<dbReference type="STRING" id="60169.A0A1V6P1Z9"/>
<dbReference type="OrthoDB" id="329835at2759"/>
<sequence length="254" mass="28394">MPRWAILGPCLTTEDILWKTHVWSPRYHRERLDKDDTEHLLTTTPRLCFKHTAPQSFEELQSRNLSYLRDQHYKNGMPFIASRYRKGHSWQSIFNTSAIFYDDDSQIVTCIAQYDGLSDDMAAKRDRRFGTLQVGTAAVGSAGIKTTPAGMDRLDELVYELAHQAGGGNESRSGELVQSALVRKIGAMFHVADAEVEVDVPLSQQGVDSLVAVELRNWLSSVMKARVTIFEILQSGSVADFARMVTARSGLITA</sequence>
<gene>
    <name evidence="4" type="ORF">PENPOL_c001G00630</name>
</gene>
<evidence type="ECO:0000259" key="3">
    <source>
        <dbReference type="PROSITE" id="PS50075"/>
    </source>
</evidence>
<protein>
    <recommendedName>
        <fullName evidence="3">Carrier domain-containing protein</fullName>
    </recommendedName>
</protein>
<evidence type="ECO:0000256" key="1">
    <source>
        <dbReference type="ARBA" id="ARBA00022450"/>
    </source>
</evidence>
<reference evidence="5" key="1">
    <citation type="journal article" date="2017" name="Nat. Microbiol.">
        <title>Global analysis of biosynthetic gene clusters reveals vast potential of secondary metabolite production in Penicillium species.</title>
        <authorList>
            <person name="Nielsen J.C."/>
            <person name="Grijseels S."/>
            <person name="Prigent S."/>
            <person name="Ji B."/>
            <person name="Dainat J."/>
            <person name="Nielsen K.F."/>
            <person name="Frisvad J.C."/>
            <person name="Workman M."/>
            <person name="Nielsen J."/>
        </authorList>
    </citation>
    <scope>NUCLEOTIDE SEQUENCE [LARGE SCALE GENOMIC DNA]</scope>
    <source>
        <strain evidence="5">IBT 4502</strain>
    </source>
</reference>
<dbReference type="InterPro" id="IPR020806">
    <property type="entry name" value="PKS_PP-bd"/>
</dbReference>
<proteinExistence type="predicted"/>
<dbReference type="InterPro" id="IPR009081">
    <property type="entry name" value="PP-bd_ACP"/>
</dbReference>
<dbReference type="SMART" id="SM00823">
    <property type="entry name" value="PKS_PP"/>
    <property type="match status" value="1"/>
</dbReference>
<organism evidence="4 5">
    <name type="scientific">Penicillium polonicum</name>
    <dbReference type="NCBI Taxonomy" id="60169"/>
    <lineage>
        <taxon>Eukaryota</taxon>
        <taxon>Fungi</taxon>
        <taxon>Dikarya</taxon>
        <taxon>Ascomycota</taxon>
        <taxon>Pezizomycotina</taxon>
        <taxon>Eurotiomycetes</taxon>
        <taxon>Eurotiomycetidae</taxon>
        <taxon>Eurotiales</taxon>
        <taxon>Aspergillaceae</taxon>
        <taxon>Penicillium</taxon>
    </lineage>
</organism>
<dbReference type="SUPFAM" id="SSF47336">
    <property type="entry name" value="ACP-like"/>
    <property type="match status" value="1"/>
</dbReference>
<evidence type="ECO:0000256" key="2">
    <source>
        <dbReference type="ARBA" id="ARBA00022553"/>
    </source>
</evidence>
<keyword evidence="2" id="KW-0597">Phosphoprotein</keyword>
<dbReference type="AlphaFoldDB" id="A0A1V6P1Z9"/>